<keyword evidence="2" id="KW-0808">Transferase</keyword>
<dbReference type="PANTHER" id="PTHR23416:SF23">
    <property type="entry name" value="ACETYLTRANSFERASE C18B11.09C-RELATED"/>
    <property type="match status" value="1"/>
</dbReference>
<comment type="caution">
    <text evidence="3">The sequence shown here is derived from an EMBL/GenBank/DDBJ whole genome shotgun (WGS) entry which is preliminary data.</text>
</comment>
<dbReference type="SUPFAM" id="SSF51161">
    <property type="entry name" value="Trimeric LpxA-like enzymes"/>
    <property type="match status" value="1"/>
</dbReference>
<evidence type="ECO:0000313" key="4">
    <source>
        <dbReference type="Proteomes" id="UP001385809"/>
    </source>
</evidence>
<evidence type="ECO:0000256" key="2">
    <source>
        <dbReference type="ARBA" id="ARBA00022679"/>
    </source>
</evidence>
<proteinExistence type="inferred from homology"/>
<gene>
    <name evidence="3" type="ORF">WCD74_01400</name>
</gene>
<dbReference type="InterPro" id="IPR011004">
    <property type="entry name" value="Trimer_LpxA-like_sf"/>
</dbReference>
<keyword evidence="4" id="KW-1185">Reference proteome</keyword>
<dbReference type="Proteomes" id="UP001385809">
    <property type="component" value="Unassembled WGS sequence"/>
</dbReference>
<name>A0ABU8MIC2_9PSEU</name>
<accession>A0ABU8MIC2</accession>
<dbReference type="PANTHER" id="PTHR23416">
    <property type="entry name" value="SIALIC ACID SYNTHASE-RELATED"/>
    <property type="match status" value="1"/>
</dbReference>
<evidence type="ECO:0000256" key="1">
    <source>
        <dbReference type="ARBA" id="ARBA00007274"/>
    </source>
</evidence>
<evidence type="ECO:0008006" key="5">
    <source>
        <dbReference type="Google" id="ProtNLM"/>
    </source>
</evidence>
<sequence length="225" mass="25438">MIIRSRRFRSALALFAMVAPGFLRRFVHTRLLGYRIDPTAVIGRSFIDVDRFEMGPGAAIGHLNVIRGLEDLWMAEASRIAHLNWINSVRRDKGFFEDVDRHLALIMGYNTSITIMHFIDCCAKVELVSRSVLAGYWTQVMTHTFDYRTARQDARPITIGERSIITTRCTLLPGVKIAERSIVAAGSVVHGQCRKPGFLYAGVPAKPVRELDFSQLFLTDELTIR</sequence>
<evidence type="ECO:0000313" key="3">
    <source>
        <dbReference type="EMBL" id="MEJ2866400.1"/>
    </source>
</evidence>
<reference evidence="3 4" key="1">
    <citation type="submission" date="2024-03" db="EMBL/GenBank/DDBJ databases">
        <title>Actinomycetospora sp. OC33-EN08, a novel actinomycete isolated from wild orchid (Aerides multiflora).</title>
        <authorList>
            <person name="Suriyachadkun C."/>
        </authorList>
    </citation>
    <scope>NUCLEOTIDE SEQUENCE [LARGE SCALE GENOMIC DNA]</scope>
    <source>
        <strain evidence="3 4">OC33-EN08</strain>
    </source>
</reference>
<protein>
    <recommendedName>
        <fullName evidence="5">Acyltransferase</fullName>
    </recommendedName>
</protein>
<organism evidence="3 4">
    <name type="scientific">Actinomycetospora aurantiaca</name>
    <dbReference type="NCBI Taxonomy" id="3129233"/>
    <lineage>
        <taxon>Bacteria</taxon>
        <taxon>Bacillati</taxon>
        <taxon>Actinomycetota</taxon>
        <taxon>Actinomycetes</taxon>
        <taxon>Pseudonocardiales</taxon>
        <taxon>Pseudonocardiaceae</taxon>
        <taxon>Actinomycetospora</taxon>
    </lineage>
</organism>
<dbReference type="InterPro" id="IPR051159">
    <property type="entry name" value="Hexapeptide_acetyltransf"/>
</dbReference>
<dbReference type="RefSeq" id="WP_337693024.1">
    <property type="nucleotide sequence ID" value="NZ_JBBEGN010000001.1"/>
</dbReference>
<comment type="similarity">
    <text evidence="1">Belongs to the transferase hexapeptide repeat family.</text>
</comment>
<dbReference type="EMBL" id="JBBEGN010000001">
    <property type="protein sequence ID" value="MEJ2866400.1"/>
    <property type="molecule type" value="Genomic_DNA"/>
</dbReference>
<dbReference type="Gene3D" id="2.160.10.10">
    <property type="entry name" value="Hexapeptide repeat proteins"/>
    <property type="match status" value="1"/>
</dbReference>